<dbReference type="Pfam" id="PF03062">
    <property type="entry name" value="MBOAT"/>
    <property type="match status" value="1"/>
</dbReference>
<gene>
    <name evidence="13" type="ORF">RUM44_004486</name>
</gene>
<reference evidence="13 14" key="1">
    <citation type="submission" date="2023-09" db="EMBL/GenBank/DDBJ databases">
        <title>Genomes of two closely related lineages of the louse Polyplax serrata with different host specificities.</title>
        <authorList>
            <person name="Martinu J."/>
            <person name="Tarabai H."/>
            <person name="Stefka J."/>
            <person name="Hypsa V."/>
        </authorList>
    </citation>
    <scope>NUCLEOTIDE SEQUENCE [LARGE SCALE GENOMIC DNA]</scope>
    <source>
        <strain evidence="13">98ZLc_SE</strain>
    </source>
</reference>
<comment type="caution">
    <text evidence="13">The sequence shown here is derived from an EMBL/GenBank/DDBJ whole genome shotgun (WGS) entry which is preliminary data.</text>
</comment>
<comment type="catalytic activity">
    <reaction evidence="11">
        <text>[Wnt protein]-L-serine + (9Z)-hexadecenoyl-CoA = [Wnt protein]-O-(9Z)-hexadecenoyl-L-serine + CoA</text>
        <dbReference type="Rhea" id="RHEA:45336"/>
        <dbReference type="Rhea" id="RHEA-COMP:11170"/>
        <dbReference type="Rhea" id="RHEA-COMP:11171"/>
        <dbReference type="ChEBI" id="CHEBI:29999"/>
        <dbReference type="ChEBI" id="CHEBI:57287"/>
        <dbReference type="ChEBI" id="CHEBI:61540"/>
        <dbReference type="ChEBI" id="CHEBI:85189"/>
        <dbReference type="EC" id="2.3.1.250"/>
    </reaction>
</comment>
<dbReference type="InterPro" id="IPR049941">
    <property type="entry name" value="LPLAT_7/PORCN-like"/>
</dbReference>
<evidence type="ECO:0000256" key="1">
    <source>
        <dbReference type="ARBA" id="ARBA00004141"/>
    </source>
</evidence>
<feature type="transmembrane region" description="Helical" evidence="12">
    <location>
        <begin position="180"/>
        <end position="200"/>
    </location>
</feature>
<accession>A0ABR1B313</accession>
<evidence type="ECO:0000256" key="12">
    <source>
        <dbReference type="SAM" id="Phobius"/>
    </source>
</evidence>
<evidence type="ECO:0000256" key="3">
    <source>
        <dbReference type="ARBA" id="ARBA00022687"/>
    </source>
</evidence>
<proteinExistence type="inferred from homology"/>
<keyword evidence="14" id="KW-1185">Reference proteome</keyword>
<keyword evidence="2" id="KW-0808">Transferase</keyword>
<keyword evidence="6 12" id="KW-0472">Membrane</keyword>
<dbReference type="EMBL" id="JAWJWF010000004">
    <property type="protein sequence ID" value="KAK6633879.1"/>
    <property type="molecule type" value="Genomic_DNA"/>
</dbReference>
<dbReference type="InterPro" id="IPR004299">
    <property type="entry name" value="MBOAT_fam"/>
</dbReference>
<dbReference type="PANTHER" id="PTHR13906:SF12">
    <property type="entry name" value="PROTEIN-SERINE O-PALMITOLEOYLTRANSFERASE PORCUPINE"/>
    <property type="match status" value="1"/>
</dbReference>
<evidence type="ECO:0000313" key="13">
    <source>
        <dbReference type="EMBL" id="KAK6633879.1"/>
    </source>
</evidence>
<name>A0ABR1B313_POLSC</name>
<organism evidence="13 14">
    <name type="scientific">Polyplax serrata</name>
    <name type="common">Common mouse louse</name>
    <dbReference type="NCBI Taxonomy" id="468196"/>
    <lineage>
        <taxon>Eukaryota</taxon>
        <taxon>Metazoa</taxon>
        <taxon>Ecdysozoa</taxon>
        <taxon>Arthropoda</taxon>
        <taxon>Hexapoda</taxon>
        <taxon>Insecta</taxon>
        <taxon>Pterygota</taxon>
        <taxon>Neoptera</taxon>
        <taxon>Paraneoptera</taxon>
        <taxon>Psocodea</taxon>
        <taxon>Troctomorpha</taxon>
        <taxon>Phthiraptera</taxon>
        <taxon>Anoplura</taxon>
        <taxon>Polyplacidae</taxon>
        <taxon>Polyplax</taxon>
    </lineage>
</organism>
<evidence type="ECO:0000256" key="2">
    <source>
        <dbReference type="ARBA" id="ARBA00022679"/>
    </source>
</evidence>
<evidence type="ECO:0000256" key="4">
    <source>
        <dbReference type="ARBA" id="ARBA00022692"/>
    </source>
</evidence>
<dbReference type="PANTHER" id="PTHR13906">
    <property type="entry name" value="PORCUPINE"/>
    <property type="match status" value="1"/>
</dbReference>
<feature type="transmembrane region" description="Helical" evidence="12">
    <location>
        <begin position="312"/>
        <end position="330"/>
    </location>
</feature>
<comment type="similarity">
    <text evidence="8">Belongs to the membrane-bound acyltransferase family. Porcupine subfamily.</text>
</comment>
<sequence>MDYEYDLDYTDGQDEHGSTYYYGELSTQYLKIDGISRHLISALTGLFSLFYLSSSGTYYIVFLLFLSYSSLFFTTHYKCRKYRSIVLILILLCYLFACELWLVDLKQWHKIRGLQMIIIMKSISLAFDLDTGKVKALPNPIYYAGYIMCPSSCIFGPWIPYNQYNLQSNEDWSLKSLGKICLKLVLAFIFLTISTCWDALSFRTSHYFISYLSEVTLLLSGHSTSMFTGVTKPAFVEFPRSLVNVVIYWNIPMHNWLKTYIFNTSKRFGNFIALLATYAASSLLHGISFQLSAVLLSLGVYSYVEFMLRKRLSTVFNACVLVLPLITYYID</sequence>
<keyword evidence="5 12" id="KW-1133">Transmembrane helix</keyword>
<evidence type="ECO:0000256" key="7">
    <source>
        <dbReference type="ARBA" id="ARBA00023315"/>
    </source>
</evidence>
<keyword evidence="4 12" id="KW-0812">Transmembrane</keyword>
<feature type="transmembrane region" description="Helical" evidence="12">
    <location>
        <begin position="58"/>
        <end position="77"/>
    </location>
</feature>
<evidence type="ECO:0000256" key="6">
    <source>
        <dbReference type="ARBA" id="ARBA00023136"/>
    </source>
</evidence>
<evidence type="ECO:0000256" key="5">
    <source>
        <dbReference type="ARBA" id="ARBA00022989"/>
    </source>
</evidence>
<dbReference type="Proteomes" id="UP001359485">
    <property type="component" value="Unassembled WGS sequence"/>
</dbReference>
<feature type="transmembrane region" description="Helical" evidence="12">
    <location>
        <begin position="141"/>
        <end position="159"/>
    </location>
</feature>
<evidence type="ECO:0000256" key="9">
    <source>
        <dbReference type="ARBA" id="ARBA00038867"/>
    </source>
</evidence>
<feature type="transmembrane region" description="Helical" evidence="12">
    <location>
        <begin position="84"/>
        <end position="103"/>
    </location>
</feature>
<comment type="subcellular location">
    <subcellularLocation>
        <location evidence="1">Membrane</location>
        <topology evidence="1">Multi-pass membrane protein</topology>
    </subcellularLocation>
</comment>
<keyword evidence="7" id="KW-0012">Acyltransferase</keyword>
<evidence type="ECO:0000256" key="8">
    <source>
        <dbReference type="ARBA" id="ARBA00038269"/>
    </source>
</evidence>
<keyword evidence="3" id="KW-0879">Wnt signaling pathway</keyword>
<evidence type="ECO:0000256" key="10">
    <source>
        <dbReference type="ARBA" id="ARBA00040371"/>
    </source>
</evidence>
<protein>
    <recommendedName>
        <fullName evidence="10">Protein-serine O-palmitoleoyltransferase porcupine</fullName>
        <ecNumber evidence="9">2.3.1.250</ecNumber>
    </recommendedName>
</protein>
<feature type="transmembrane region" description="Helical" evidence="12">
    <location>
        <begin position="271"/>
        <end position="300"/>
    </location>
</feature>
<evidence type="ECO:0000256" key="11">
    <source>
        <dbReference type="ARBA" id="ARBA00047978"/>
    </source>
</evidence>
<evidence type="ECO:0000313" key="14">
    <source>
        <dbReference type="Proteomes" id="UP001359485"/>
    </source>
</evidence>
<dbReference type="EC" id="2.3.1.250" evidence="9"/>